<dbReference type="GO" id="GO:2001069">
    <property type="term" value="F:glycogen binding"/>
    <property type="evidence" value="ECO:0007669"/>
    <property type="project" value="TreeGrafter"/>
</dbReference>
<dbReference type="Proteomes" id="UP001295444">
    <property type="component" value="Chromosome 04"/>
</dbReference>
<dbReference type="InterPro" id="IPR005036">
    <property type="entry name" value="CBM21_dom"/>
</dbReference>
<evidence type="ECO:0000313" key="3">
    <source>
        <dbReference type="EMBL" id="CAH2284246.1"/>
    </source>
</evidence>
<feature type="region of interest" description="Disordered" evidence="1">
    <location>
        <begin position="189"/>
        <end position="214"/>
    </location>
</feature>
<dbReference type="EMBL" id="OW240915">
    <property type="protein sequence ID" value="CAH2284246.1"/>
    <property type="molecule type" value="Genomic_DNA"/>
</dbReference>
<gene>
    <name evidence="3" type="ORF">PECUL_23A049513</name>
</gene>
<dbReference type="GO" id="GO:0000164">
    <property type="term" value="C:protein phosphatase type 1 complex"/>
    <property type="evidence" value="ECO:0007669"/>
    <property type="project" value="TreeGrafter"/>
</dbReference>
<dbReference type="Gene3D" id="2.60.40.2440">
    <property type="entry name" value="Carbohydrate binding type-21 domain"/>
    <property type="match status" value="1"/>
</dbReference>
<evidence type="ECO:0000259" key="2">
    <source>
        <dbReference type="PROSITE" id="PS51159"/>
    </source>
</evidence>
<feature type="region of interest" description="Disordered" evidence="1">
    <location>
        <begin position="139"/>
        <end position="167"/>
    </location>
</feature>
<evidence type="ECO:0000256" key="1">
    <source>
        <dbReference type="SAM" id="MobiDB-lite"/>
    </source>
</evidence>
<dbReference type="AlphaFoldDB" id="A0AAD1RZF5"/>
<dbReference type="InterPro" id="IPR038175">
    <property type="entry name" value="CBM21_dom_sf"/>
</dbReference>
<dbReference type="PANTHER" id="PTHR12307">
    <property type="entry name" value="PROTEIN PHOSPHATASE 1 REGULATORY SUBUNIT"/>
    <property type="match status" value="1"/>
</dbReference>
<protein>
    <submittedName>
        <fullName evidence="3">Phosphatase 1 regulatory subunit 3G</fullName>
    </submittedName>
</protein>
<dbReference type="Pfam" id="PF03370">
    <property type="entry name" value="CBM_21"/>
    <property type="match status" value="1"/>
</dbReference>
<evidence type="ECO:0000313" key="4">
    <source>
        <dbReference type="Proteomes" id="UP001295444"/>
    </source>
</evidence>
<dbReference type="PANTHER" id="PTHR12307:SF7">
    <property type="entry name" value="PROTEIN PHOSPHATASE 1 REGULATORY SUBUNIT 3G"/>
    <property type="match status" value="1"/>
</dbReference>
<dbReference type="PROSITE" id="PS51159">
    <property type="entry name" value="CBM21"/>
    <property type="match status" value="1"/>
</dbReference>
<dbReference type="GO" id="GO:0005979">
    <property type="term" value="P:regulation of glycogen biosynthetic process"/>
    <property type="evidence" value="ECO:0007669"/>
    <property type="project" value="TreeGrafter"/>
</dbReference>
<proteinExistence type="predicted"/>
<organism evidence="3 4">
    <name type="scientific">Pelobates cultripes</name>
    <name type="common">Western spadefoot toad</name>
    <dbReference type="NCBI Taxonomy" id="61616"/>
    <lineage>
        <taxon>Eukaryota</taxon>
        <taxon>Metazoa</taxon>
        <taxon>Chordata</taxon>
        <taxon>Craniata</taxon>
        <taxon>Vertebrata</taxon>
        <taxon>Euteleostomi</taxon>
        <taxon>Amphibia</taxon>
        <taxon>Batrachia</taxon>
        <taxon>Anura</taxon>
        <taxon>Pelobatoidea</taxon>
        <taxon>Pelobatidae</taxon>
        <taxon>Pelobates</taxon>
    </lineage>
</organism>
<feature type="compositionally biased region" description="Polar residues" evidence="1">
    <location>
        <begin position="139"/>
        <end position="165"/>
    </location>
</feature>
<name>A0AAD1RZF5_PELCU</name>
<feature type="domain" description="CBM21" evidence="2">
    <location>
        <begin position="373"/>
        <end position="480"/>
    </location>
</feature>
<dbReference type="InterPro" id="IPR050782">
    <property type="entry name" value="PP1_regulatory_subunit_3"/>
</dbReference>
<keyword evidence="4" id="KW-1185">Reference proteome</keyword>
<accession>A0AAD1RZF5</accession>
<feature type="region of interest" description="Disordered" evidence="1">
    <location>
        <begin position="262"/>
        <end position="285"/>
    </location>
</feature>
<dbReference type="GO" id="GO:0008157">
    <property type="term" value="F:protein phosphatase 1 binding"/>
    <property type="evidence" value="ECO:0007669"/>
    <property type="project" value="TreeGrafter"/>
</dbReference>
<sequence length="505" mass="55165">MQRAAQRELQVTLTRSCTNSPAPTTCCDMDALGQEAEHPLGQGEIYQVSPVPSEGEGFCTAPCEADDMSERALLGNWGSHSTAPREKAGCHPQTSSQLPPDCVHLLRRARSDPGERSSWGQQEYLHTVEPLQLGVRGELQNTDGHGVQGEQNTDGHGVQGEQNTDGHGVQGELLEQEKPDSEDVQGKLLEQEKPDSEDVQGELLEQEKPDSEDVQGELLDHMPGLRLSAVLASRGFSRLDLHHHGLPHAGTEQCVPSRLRLTDTRYPPTLPTEESPRRRARSLPENAIPEEAREEDEGAAVLCCCKLKKRVQFADSLGLTLASVKLFLSTEEPTVPPAVLARLQSYPPSAGEQRAEREPQEPLPCALVPEELLARLASRGLCLEQASSSSWGVRGSVLVQGPTEGVQVKIRYTFNDWLSFLDCPASRQSAAGTSHPGVQRFLFSLCYPPSTPRIQFAICCISGGGQEVWDNNQGSNYTVSCQQEALPDFQAADPELETWGGPQHW</sequence>
<reference evidence="3" key="1">
    <citation type="submission" date="2022-03" db="EMBL/GenBank/DDBJ databases">
        <authorList>
            <person name="Alioto T."/>
            <person name="Alioto T."/>
            <person name="Gomez Garrido J."/>
        </authorList>
    </citation>
    <scope>NUCLEOTIDE SEQUENCE</scope>
</reference>